<accession>A0A2P5EBY7</accession>
<name>A0A2P5EBY7_TREOI</name>
<sequence>KYTVRCQASNQYSNCKPSNQYSNCKPKTKYPTTKYSCTFSITRDSTPQIKCNIFVSTKFETDLHRRKITGYNIDQVTSVASKECYKRSRVKQADFVMLAN</sequence>
<evidence type="ECO:0000313" key="1">
    <source>
        <dbReference type="EMBL" id="PON83036.1"/>
    </source>
</evidence>
<protein>
    <submittedName>
        <fullName evidence="1">Uncharacterized protein</fullName>
    </submittedName>
</protein>
<keyword evidence="2" id="KW-1185">Reference proteome</keyword>
<dbReference type="EMBL" id="JXTC01000184">
    <property type="protein sequence ID" value="PON83036.1"/>
    <property type="molecule type" value="Genomic_DNA"/>
</dbReference>
<dbReference type="AlphaFoldDB" id="A0A2P5EBY7"/>
<organism evidence="1 2">
    <name type="scientific">Trema orientale</name>
    <name type="common">Charcoal tree</name>
    <name type="synonym">Celtis orientalis</name>
    <dbReference type="NCBI Taxonomy" id="63057"/>
    <lineage>
        <taxon>Eukaryota</taxon>
        <taxon>Viridiplantae</taxon>
        <taxon>Streptophyta</taxon>
        <taxon>Embryophyta</taxon>
        <taxon>Tracheophyta</taxon>
        <taxon>Spermatophyta</taxon>
        <taxon>Magnoliopsida</taxon>
        <taxon>eudicotyledons</taxon>
        <taxon>Gunneridae</taxon>
        <taxon>Pentapetalae</taxon>
        <taxon>rosids</taxon>
        <taxon>fabids</taxon>
        <taxon>Rosales</taxon>
        <taxon>Cannabaceae</taxon>
        <taxon>Trema</taxon>
    </lineage>
</organism>
<comment type="caution">
    <text evidence="1">The sequence shown here is derived from an EMBL/GenBank/DDBJ whole genome shotgun (WGS) entry which is preliminary data.</text>
</comment>
<reference evidence="2" key="1">
    <citation type="submission" date="2016-06" db="EMBL/GenBank/DDBJ databases">
        <title>Parallel loss of symbiosis genes in relatives of nitrogen-fixing non-legume Parasponia.</title>
        <authorList>
            <person name="Van Velzen R."/>
            <person name="Holmer R."/>
            <person name="Bu F."/>
            <person name="Rutten L."/>
            <person name="Van Zeijl A."/>
            <person name="Liu W."/>
            <person name="Santuari L."/>
            <person name="Cao Q."/>
            <person name="Sharma T."/>
            <person name="Shen D."/>
            <person name="Roswanjaya Y."/>
            <person name="Wardhani T."/>
            <person name="Kalhor M.S."/>
            <person name="Jansen J."/>
            <person name="Van den Hoogen J."/>
            <person name="Gungor B."/>
            <person name="Hartog M."/>
            <person name="Hontelez J."/>
            <person name="Verver J."/>
            <person name="Yang W.-C."/>
            <person name="Schijlen E."/>
            <person name="Repin R."/>
            <person name="Schilthuizen M."/>
            <person name="Schranz E."/>
            <person name="Heidstra R."/>
            <person name="Miyata K."/>
            <person name="Fedorova E."/>
            <person name="Kohlen W."/>
            <person name="Bisseling T."/>
            <person name="Smit S."/>
            <person name="Geurts R."/>
        </authorList>
    </citation>
    <scope>NUCLEOTIDE SEQUENCE [LARGE SCALE GENOMIC DNA]</scope>
    <source>
        <strain evidence="2">cv. RG33-2</strain>
    </source>
</reference>
<feature type="non-terminal residue" evidence="1">
    <location>
        <position position="1"/>
    </location>
</feature>
<dbReference type="OrthoDB" id="10344343at2759"/>
<evidence type="ECO:0000313" key="2">
    <source>
        <dbReference type="Proteomes" id="UP000237000"/>
    </source>
</evidence>
<dbReference type="InParanoid" id="A0A2P5EBY7"/>
<proteinExistence type="predicted"/>
<gene>
    <name evidence="1" type="ORF">TorRG33x02_211450</name>
</gene>
<dbReference type="Proteomes" id="UP000237000">
    <property type="component" value="Unassembled WGS sequence"/>
</dbReference>